<feature type="region of interest" description="Disordered" evidence="1">
    <location>
        <begin position="1"/>
        <end position="82"/>
    </location>
</feature>
<accession>A0A8T1WBA8</accession>
<dbReference type="AlphaFoldDB" id="A0A8T1WBA8"/>
<protein>
    <submittedName>
        <fullName evidence="2">Uncharacterized protein</fullName>
    </submittedName>
</protein>
<sequence length="140" mass="15395">MDVRASEESPKSQKGDQDNQEEEDKKAPAKGDDSHAEFKVDKAKDDCEETSKGKIEGSVVDIVHQRKTDSKQASGNRQRKHKHINQLMLPLFQSVGLMNTEVEVFEESSAKSGASNVNETKLDGSETTQCSDEGGDDLQV</sequence>
<name>A0A8T1WBA8_9STRA</name>
<proteinExistence type="predicted"/>
<evidence type="ECO:0000313" key="2">
    <source>
        <dbReference type="EMBL" id="KAG7390616.1"/>
    </source>
</evidence>
<reference evidence="2" key="1">
    <citation type="submission" date="2021-02" db="EMBL/GenBank/DDBJ databases">
        <authorList>
            <person name="Palmer J.M."/>
        </authorList>
    </citation>
    <scope>NUCLEOTIDE SEQUENCE</scope>
    <source>
        <strain evidence="2">SCRP23</strain>
    </source>
</reference>
<dbReference type="EMBL" id="JAGDFL010000377">
    <property type="protein sequence ID" value="KAG7390616.1"/>
    <property type="molecule type" value="Genomic_DNA"/>
</dbReference>
<feature type="compositionally biased region" description="Basic and acidic residues" evidence="1">
    <location>
        <begin position="1"/>
        <end position="55"/>
    </location>
</feature>
<dbReference type="Proteomes" id="UP000693981">
    <property type="component" value="Unassembled WGS sequence"/>
</dbReference>
<feature type="compositionally biased region" description="Polar residues" evidence="1">
    <location>
        <begin position="110"/>
        <end position="131"/>
    </location>
</feature>
<comment type="caution">
    <text evidence="2">The sequence shown here is derived from an EMBL/GenBank/DDBJ whole genome shotgun (WGS) entry which is preliminary data.</text>
</comment>
<evidence type="ECO:0000256" key="1">
    <source>
        <dbReference type="SAM" id="MobiDB-lite"/>
    </source>
</evidence>
<evidence type="ECO:0000313" key="3">
    <source>
        <dbReference type="Proteomes" id="UP000693981"/>
    </source>
</evidence>
<organism evidence="2 3">
    <name type="scientific">Phytophthora boehmeriae</name>
    <dbReference type="NCBI Taxonomy" id="109152"/>
    <lineage>
        <taxon>Eukaryota</taxon>
        <taxon>Sar</taxon>
        <taxon>Stramenopiles</taxon>
        <taxon>Oomycota</taxon>
        <taxon>Peronosporomycetes</taxon>
        <taxon>Peronosporales</taxon>
        <taxon>Peronosporaceae</taxon>
        <taxon>Phytophthora</taxon>
    </lineage>
</organism>
<gene>
    <name evidence="2" type="ORF">PHYBOEH_006956</name>
</gene>
<feature type="region of interest" description="Disordered" evidence="1">
    <location>
        <begin position="107"/>
        <end position="140"/>
    </location>
</feature>
<keyword evidence="3" id="KW-1185">Reference proteome</keyword>